<keyword evidence="2" id="KW-0328">Glycosyltransferase</keyword>
<dbReference type="Pfam" id="PF00535">
    <property type="entry name" value="Glycos_transf_2"/>
    <property type="match status" value="1"/>
</dbReference>
<dbReference type="InterPro" id="IPR001173">
    <property type="entry name" value="Glyco_trans_2-like"/>
</dbReference>
<evidence type="ECO:0000313" key="2">
    <source>
        <dbReference type="EMBL" id="XBS53902.1"/>
    </source>
</evidence>
<proteinExistence type="predicted"/>
<dbReference type="PANTHER" id="PTHR22916:SF3">
    <property type="entry name" value="UDP-GLCNAC:BETAGAL BETA-1,3-N-ACETYLGLUCOSAMINYLTRANSFERASE-LIKE PROTEIN 1"/>
    <property type="match status" value="1"/>
</dbReference>
<reference evidence="2" key="1">
    <citation type="submission" date="2024-06" db="EMBL/GenBank/DDBJ databases">
        <title>Lacrimispora cavernae sp. nov., a novel anaerobe isolated from bat guano pile inside a cave.</title>
        <authorList>
            <person name="Miller S.L."/>
            <person name="Lu N."/>
            <person name="King J."/>
            <person name="Sankaranarayanan K."/>
            <person name="Lawson P.A."/>
        </authorList>
    </citation>
    <scope>NUCLEOTIDE SEQUENCE</scope>
    <source>
        <strain evidence="2">BS-2</strain>
    </source>
</reference>
<dbReference type="EMBL" id="CP157940">
    <property type="protein sequence ID" value="XBS53902.1"/>
    <property type="molecule type" value="Genomic_DNA"/>
</dbReference>
<keyword evidence="2" id="KW-0808">Transferase</keyword>
<dbReference type="InterPro" id="IPR029044">
    <property type="entry name" value="Nucleotide-diphossugar_trans"/>
</dbReference>
<dbReference type="SUPFAM" id="SSF53448">
    <property type="entry name" value="Nucleotide-diphospho-sugar transferases"/>
    <property type="match status" value="1"/>
</dbReference>
<dbReference type="GO" id="GO:0016758">
    <property type="term" value="F:hexosyltransferase activity"/>
    <property type="evidence" value="ECO:0007669"/>
    <property type="project" value="UniProtKB-ARBA"/>
</dbReference>
<dbReference type="AlphaFoldDB" id="A0AAU7PNG4"/>
<feature type="domain" description="Glycosyltransferase 2-like" evidence="1">
    <location>
        <begin position="16"/>
        <end position="171"/>
    </location>
</feature>
<dbReference type="RefSeq" id="WP_349946180.1">
    <property type="nucleotide sequence ID" value="NZ_CP157940.1"/>
</dbReference>
<gene>
    <name evidence="2" type="ORF">ABFV83_19185</name>
</gene>
<dbReference type="EC" id="2.4.-.-" evidence="2"/>
<dbReference type="Gene3D" id="3.90.550.10">
    <property type="entry name" value="Spore Coat Polysaccharide Biosynthesis Protein SpsA, Chain A"/>
    <property type="match status" value="1"/>
</dbReference>
<protein>
    <submittedName>
        <fullName evidence="2">Glycosyltransferase</fullName>
        <ecNumber evidence="2">2.4.-.-</ecNumber>
    </submittedName>
</protein>
<sequence>MNSSSESKIMASINCVTFNHKAYIRQALDSFLMQKTDFEFEILVHDDASTDGTGDILREYESKYPDKVRPLIQTENQYSQGIDNISGAFNFPRARGKYIFMCDGDDYWTSPDKMQKQVDYMEAHPDCTLCIHSAKIELVGRALTERQMRPYRGNRVITPEEIVDKPSGYAMSSMAFPSRLVKELPDYYVDCPVGDTPLQMIAAANGYGYYMDEPMSAYRVGVAGSWTMDGKSGNYARKQRIYWERMKQVYEEFNAATEGSLREAADSAAKRTYYHTMVNTRQFTEIMNPEYRKYYKELTPRTRFFIQAEYRAPGAYGLLRKIFLGKKG</sequence>
<name>A0AAU7PNG4_9FIRM</name>
<evidence type="ECO:0000259" key="1">
    <source>
        <dbReference type="Pfam" id="PF00535"/>
    </source>
</evidence>
<organism evidence="2">
    <name type="scientific">Lacrimispora sp. BS-2</name>
    <dbReference type="NCBI Taxonomy" id="3151850"/>
    <lineage>
        <taxon>Bacteria</taxon>
        <taxon>Bacillati</taxon>
        <taxon>Bacillota</taxon>
        <taxon>Clostridia</taxon>
        <taxon>Lachnospirales</taxon>
        <taxon>Lachnospiraceae</taxon>
        <taxon>Lacrimispora</taxon>
    </lineage>
</organism>
<dbReference type="PANTHER" id="PTHR22916">
    <property type="entry name" value="GLYCOSYLTRANSFERASE"/>
    <property type="match status" value="1"/>
</dbReference>
<accession>A0AAU7PNG4</accession>